<feature type="compositionally biased region" description="Polar residues" evidence="1">
    <location>
        <begin position="170"/>
        <end position="198"/>
    </location>
</feature>
<protein>
    <recommendedName>
        <fullName evidence="5">Extracellular membrane protein CFEM domain-containing protein</fullName>
    </recommendedName>
</protein>
<proteinExistence type="predicted"/>
<organism evidence="3 4">
    <name type="scientific">Xylaria bambusicola</name>
    <dbReference type="NCBI Taxonomy" id="326684"/>
    <lineage>
        <taxon>Eukaryota</taxon>
        <taxon>Fungi</taxon>
        <taxon>Dikarya</taxon>
        <taxon>Ascomycota</taxon>
        <taxon>Pezizomycotina</taxon>
        <taxon>Sordariomycetes</taxon>
        <taxon>Xylariomycetidae</taxon>
        <taxon>Xylariales</taxon>
        <taxon>Xylariaceae</taxon>
        <taxon>Xylaria</taxon>
    </lineage>
</organism>
<dbReference type="AlphaFoldDB" id="A0AAN7UMF6"/>
<evidence type="ECO:0000313" key="3">
    <source>
        <dbReference type="EMBL" id="KAK5628121.1"/>
    </source>
</evidence>
<gene>
    <name evidence="3" type="ORF">RRF57_003836</name>
</gene>
<accession>A0AAN7UMF6</accession>
<feature type="compositionally biased region" description="Polar residues" evidence="1">
    <location>
        <begin position="142"/>
        <end position="151"/>
    </location>
</feature>
<sequence length="271" mass="26996">MPSMQTTIVLGATLLGSLMQHVAAAPEASNKRAAIQFPDCISTCMRNSGCFDADCICDKADDGILSDIVICMNQWCPADVTATDLIEPLEGKCDLPKAAVQDAEKKGGVANDASDDEEETPSTTSAKPTATSSSNKGDGDENSPSKSTPTAGSKGGDDKEDVTATFDLGSPQTNAGAATTVTPVASGTLTVSPATSTGAAADGLLTEDGTKPTGTGSFGAATSISVTPSSTDANPKSTGSADDEDNAARLSSQASIFGVVAAMGAALALGF</sequence>
<name>A0AAN7UMF6_9PEZI</name>
<feature type="compositionally biased region" description="Polar residues" evidence="1">
    <location>
        <begin position="212"/>
        <end position="240"/>
    </location>
</feature>
<evidence type="ECO:0000313" key="4">
    <source>
        <dbReference type="Proteomes" id="UP001305414"/>
    </source>
</evidence>
<dbReference type="EMBL" id="JAWHQM010000008">
    <property type="protein sequence ID" value="KAK5628121.1"/>
    <property type="molecule type" value="Genomic_DNA"/>
</dbReference>
<keyword evidence="2" id="KW-0732">Signal</keyword>
<feature type="chain" id="PRO_5043042402" description="Extracellular membrane protein CFEM domain-containing protein" evidence="2">
    <location>
        <begin position="25"/>
        <end position="271"/>
    </location>
</feature>
<feature type="compositionally biased region" description="Low complexity" evidence="1">
    <location>
        <begin position="121"/>
        <end position="134"/>
    </location>
</feature>
<dbReference type="Proteomes" id="UP001305414">
    <property type="component" value="Unassembled WGS sequence"/>
</dbReference>
<keyword evidence="4" id="KW-1185">Reference proteome</keyword>
<evidence type="ECO:0000256" key="1">
    <source>
        <dbReference type="SAM" id="MobiDB-lite"/>
    </source>
</evidence>
<reference evidence="3 4" key="1">
    <citation type="submission" date="2023-10" db="EMBL/GenBank/DDBJ databases">
        <title>Draft genome sequence of Xylaria bambusicola isolate GMP-LS, the root and basal stem rot pathogen of sugarcane in Indonesia.</title>
        <authorList>
            <person name="Selvaraj P."/>
            <person name="Muralishankar V."/>
            <person name="Muruganantham S."/>
            <person name="Sp S."/>
            <person name="Haryani S."/>
            <person name="Lau K.J.X."/>
            <person name="Naqvi N.I."/>
        </authorList>
    </citation>
    <scope>NUCLEOTIDE SEQUENCE [LARGE SCALE GENOMIC DNA]</scope>
    <source>
        <strain evidence="3">GMP-LS</strain>
    </source>
</reference>
<evidence type="ECO:0008006" key="5">
    <source>
        <dbReference type="Google" id="ProtNLM"/>
    </source>
</evidence>
<feature type="region of interest" description="Disordered" evidence="1">
    <location>
        <begin position="104"/>
        <end position="247"/>
    </location>
</feature>
<comment type="caution">
    <text evidence="3">The sequence shown here is derived from an EMBL/GenBank/DDBJ whole genome shotgun (WGS) entry which is preliminary data.</text>
</comment>
<evidence type="ECO:0000256" key="2">
    <source>
        <dbReference type="SAM" id="SignalP"/>
    </source>
</evidence>
<feature type="signal peptide" evidence="2">
    <location>
        <begin position="1"/>
        <end position="24"/>
    </location>
</feature>